<dbReference type="Proteomes" id="UP001234989">
    <property type="component" value="Chromosome 9"/>
</dbReference>
<accession>A0AAF0UFC5</accession>
<dbReference type="AlphaFoldDB" id="A0AAF0UFC5"/>
<organism evidence="1 2">
    <name type="scientific">Solanum verrucosum</name>
    <dbReference type="NCBI Taxonomy" id="315347"/>
    <lineage>
        <taxon>Eukaryota</taxon>
        <taxon>Viridiplantae</taxon>
        <taxon>Streptophyta</taxon>
        <taxon>Embryophyta</taxon>
        <taxon>Tracheophyta</taxon>
        <taxon>Spermatophyta</taxon>
        <taxon>Magnoliopsida</taxon>
        <taxon>eudicotyledons</taxon>
        <taxon>Gunneridae</taxon>
        <taxon>Pentapetalae</taxon>
        <taxon>asterids</taxon>
        <taxon>lamiids</taxon>
        <taxon>Solanales</taxon>
        <taxon>Solanaceae</taxon>
        <taxon>Solanoideae</taxon>
        <taxon>Solaneae</taxon>
        <taxon>Solanum</taxon>
    </lineage>
</organism>
<name>A0AAF0UFC5_SOLVR</name>
<protein>
    <submittedName>
        <fullName evidence="1">Uncharacterized protein</fullName>
    </submittedName>
</protein>
<evidence type="ECO:0000313" key="1">
    <source>
        <dbReference type="EMBL" id="WMV44967.1"/>
    </source>
</evidence>
<gene>
    <name evidence="1" type="ORF">MTR67_038352</name>
</gene>
<sequence>MTSGGTRILQVGFEATWEHPHFTTDDGFGPLLEQMVQAICWHVSDDSPTVRRLCLRGLVQVLEFSSRDAVEPVLLDLSIRLRNLQVS</sequence>
<proteinExistence type="predicted"/>
<dbReference type="EMBL" id="CP133620">
    <property type="protein sequence ID" value="WMV44967.1"/>
    <property type="molecule type" value="Genomic_DNA"/>
</dbReference>
<keyword evidence="2" id="KW-1185">Reference proteome</keyword>
<reference evidence="1" key="1">
    <citation type="submission" date="2023-08" db="EMBL/GenBank/DDBJ databases">
        <title>A de novo genome assembly of Solanum verrucosum Schlechtendal, a Mexican diploid species geographically isolated from the other diploid A-genome species in potato relatives.</title>
        <authorList>
            <person name="Hosaka K."/>
        </authorList>
    </citation>
    <scope>NUCLEOTIDE SEQUENCE</scope>
    <source>
        <tissue evidence="1">Young leaves</tissue>
    </source>
</reference>
<evidence type="ECO:0000313" key="2">
    <source>
        <dbReference type="Proteomes" id="UP001234989"/>
    </source>
</evidence>